<reference evidence="1 2" key="1">
    <citation type="journal article" date="2019" name="Int. J. Syst. Evol. Microbiol.">
        <title>Methanofervidicoccus abyssi gen. nov., sp. nov., a hydrogenotrophic methanogen, isolated from a hydrothermal vent chimney in the Mid-Cayman Spreading Center, the Caribbean Sea.</title>
        <authorList>
            <person name="Sakai S."/>
            <person name="Takaki Y."/>
            <person name="Miyazaki M."/>
            <person name="Ogawara M."/>
            <person name="Yanagawa K."/>
            <person name="Miyazaki J."/>
            <person name="Takai K."/>
        </authorList>
    </citation>
    <scope>NUCLEOTIDE SEQUENCE [LARGE SCALE GENOMIC DNA]</scope>
    <source>
        <strain evidence="1 2">HHB</strain>
    </source>
</reference>
<accession>A0A401HRI0</accession>
<protein>
    <submittedName>
        <fullName evidence="1">Uncharacterized protein</fullName>
    </submittedName>
</protein>
<evidence type="ECO:0000313" key="1">
    <source>
        <dbReference type="EMBL" id="GBF36876.1"/>
    </source>
</evidence>
<name>A0A401HRI0_9EURY</name>
<dbReference type="OrthoDB" id="359514at2157"/>
<dbReference type="AlphaFoldDB" id="A0A401HRI0"/>
<comment type="caution">
    <text evidence="1">The sequence shown here is derived from an EMBL/GenBank/DDBJ whole genome shotgun (WGS) entry which is preliminary data.</text>
</comment>
<evidence type="ECO:0000313" key="2">
    <source>
        <dbReference type="Proteomes" id="UP000290527"/>
    </source>
</evidence>
<sequence length="367" mass="42982">MRLCDEINAKDNDPPYRDEQRAWYDTLRDFLPSILGLNPTIRLYAKDFVWCSLNPDNPEDVEKFRRIIENRFWRIEIREDPDPFLARIIIAGEWEGRPEDSTRLLEEIYNKWPKDRKVKFLITCGGFLEFNWPESISKKDIGDSKNPNPNIVNILVKEAEKCVKSVLTEDLRNKLKNVTDYITLGVDSYKEKISTTKNYINQPHIELVFLVDLRNNKFYWTGKSYPTPSQQNGLVRIVDLKSHFFDLDIGKVMILGCHDLTIFNPRSKNAKGWRKKVNEEFKKLAKREKPIIVLQHPHTTVKVRTWLNAWSHLTKLLPSVKIYASAGRYYEPDRSLSEYDELNDVLDHTKCGNTVDFIVNYSLNGGK</sequence>
<organism evidence="1 2">
    <name type="scientific">Methanofervidicoccus abyssi</name>
    <dbReference type="NCBI Taxonomy" id="2082189"/>
    <lineage>
        <taxon>Archaea</taxon>
        <taxon>Methanobacteriati</taxon>
        <taxon>Methanobacteriota</taxon>
        <taxon>Methanomada group</taxon>
        <taxon>Methanococci</taxon>
        <taxon>Methanococcales</taxon>
        <taxon>Methanofervidicoccus</taxon>
    </lineage>
</organism>
<dbReference type="Proteomes" id="UP000290527">
    <property type="component" value="Unassembled WGS sequence"/>
</dbReference>
<gene>
    <name evidence="1" type="ORF">MHHB_P1106</name>
</gene>
<dbReference type="RefSeq" id="WP_131007694.1">
    <property type="nucleotide sequence ID" value="NZ_BFAX01000004.1"/>
</dbReference>
<proteinExistence type="predicted"/>
<keyword evidence="2" id="KW-1185">Reference proteome</keyword>
<dbReference type="EMBL" id="BFAX01000004">
    <property type="protein sequence ID" value="GBF36876.1"/>
    <property type="molecule type" value="Genomic_DNA"/>
</dbReference>